<evidence type="ECO:0000313" key="3">
    <source>
        <dbReference type="Proteomes" id="UP001597417"/>
    </source>
</evidence>
<comment type="caution">
    <text evidence="2">The sequence shown here is derived from an EMBL/GenBank/DDBJ whole genome shotgun (WGS) entry which is preliminary data.</text>
</comment>
<protein>
    <submittedName>
        <fullName evidence="2">Recombinase zinc beta ribbon domain-containing protein</fullName>
    </submittedName>
</protein>
<keyword evidence="3" id="KW-1185">Reference proteome</keyword>
<dbReference type="InterPro" id="IPR025827">
    <property type="entry name" value="Zn_ribbon_recom_dom"/>
</dbReference>
<dbReference type="Proteomes" id="UP001597417">
    <property type="component" value="Unassembled WGS sequence"/>
</dbReference>
<evidence type="ECO:0000259" key="1">
    <source>
        <dbReference type="Pfam" id="PF13408"/>
    </source>
</evidence>
<organism evidence="2 3">
    <name type="scientific">Amycolatopsis pigmentata</name>
    <dbReference type="NCBI Taxonomy" id="450801"/>
    <lineage>
        <taxon>Bacteria</taxon>
        <taxon>Bacillati</taxon>
        <taxon>Actinomycetota</taxon>
        <taxon>Actinomycetes</taxon>
        <taxon>Pseudonocardiales</taxon>
        <taxon>Pseudonocardiaceae</taxon>
        <taxon>Amycolatopsis</taxon>
    </lineage>
</organism>
<dbReference type="EMBL" id="JBHUKR010000004">
    <property type="protein sequence ID" value="MFD2415726.1"/>
    <property type="molecule type" value="Genomic_DNA"/>
</dbReference>
<dbReference type="Pfam" id="PF13408">
    <property type="entry name" value="Zn_ribbon_recom"/>
    <property type="match status" value="1"/>
</dbReference>
<reference evidence="3" key="1">
    <citation type="journal article" date="2019" name="Int. J. Syst. Evol. Microbiol.">
        <title>The Global Catalogue of Microorganisms (GCM) 10K type strain sequencing project: providing services to taxonomists for standard genome sequencing and annotation.</title>
        <authorList>
            <consortium name="The Broad Institute Genomics Platform"/>
            <consortium name="The Broad Institute Genome Sequencing Center for Infectious Disease"/>
            <person name="Wu L."/>
            <person name="Ma J."/>
        </authorList>
    </citation>
    <scope>NUCLEOTIDE SEQUENCE [LARGE SCALE GENOMIC DNA]</scope>
    <source>
        <strain evidence="3">CGMCC 4.7645</strain>
    </source>
</reference>
<proteinExistence type="predicted"/>
<accession>A0ABW5FLF9</accession>
<gene>
    <name evidence="2" type="ORF">ACFSXZ_05225</name>
</gene>
<name>A0ABW5FLF9_9PSEU</name>
<feature type="domain" description="Recombinase zinc beta ribbon" evidence="1">
    <location>
        <begin position="27"/>
        <end position="84"/>
    </location>
</feature>
<dbReference type="RefSeq" id="WP_378262767.1">
    <property type="nucleotide sequence ID" value="NZ_JBHUKR010000004.1"/>
</dbReference>
<sequence length="119" mass="13445">MRAWAPVDQSEHSRVGGKWRGYRTNHLLSPFVRCGKCNARMVGSRRRDPRSGNLVEIYRCPGKGQGGCGGIARVAAPIDAYVKALVIAEQQKIQLRHRLHPRAVPEHRLLQRKTELPFP</sequence>
<evidence type="ECO:0000313" key="2">
    <source>
        <dbReference type="EMBL" id="MFD2415726.1"/>
    </source>
</evidence>